<evidence type="ECO:0000313" key="1">
    <source>
        <dbReference type="EMBL" id="GEK87718.1"/>
    </source>
</evidence>
<comment type="caution">
    <text evidence="1">The sequence shown here is derived from an EMBL/GenBank/DDBJ whole genome shotgun (WGS) entry which is preliminary data.</text>
</comment>
<sequence length="130" mass="15125">MHNAKRARAERAKSEVSLYEVPDDLDLREETYPTDLVCGCRIVQRLVSADFALVYFAIVWAKKVDVDEWEEQYSCDTGHGHFHEHVTGYRKPNDARILRPLYSHVDVQEFFDRGYDLVQDRHDQNCGGGH</sequence>
<keyword evidence="2" id="KW-1185">Reference proteome</keyword>
<proteinExistence type="predicted"/>
<accession>A0A511AHU5</accession>
<dbReference type="EMBL" id="BJUW01000018">
    <property type="protein sequence ID" value="GEK87718.1"/>
    <property type="molecule type" value="Genomic_DNA"/>
</dbReference>
<reference evidence="1 2" key="1">
    <citation type="submission" date="2019-07" db="EMBL/GenBank/DDBJ databases">
        <title>Whole genome shotgun sequence of Microbacterium aerolatum NBRC 103071.</title>
        <authorList>
            <person name="Hosoyama A."/>
            <person name="Uohara A."/>
            <person name="Ohji S."/>
            <person name="Ichikawa N."/>
        </authorList>
    </citation>
    <scope>NUCLEOTIDE SEQUENCE [LARGE SCALE GENOMIC DNA]</scope>
    <source>
        <strain evidence="1 2">NBRC 103071</strain>
    </source>
</reference>
<protein>
    <submittedName>
        <fullName evidence="1">Uncharacterized protein</fullName>
    </submittedName>
</protein>
<evidence type="ECO:0000313" key="2">
    <source>
        <dbReference type="Proteomes" id="UP000321225"/>
    </source>
</evidence>
<gene>
    <name evidence="1" type="ORF">MAE01_28940</name>
</gene>
<name>A0A511AHU5_9MICO</name>
<dbReference type="Proteomes" id="UP000321225">
    <property type="component" value="Unassembled WGS sequence"/>
</dbReference>
<organism evidence="1 2">
    <name type="scientific">Microbacterium aerolatum</name>
    <dbReference type="NCBI Taxonomy" id="153731"/>
    <lineage>
        <taxon>Bacteria</taxon>
        <taxon>Bacillati</taxon>
        <taxon>Actinomycetota</taxon>
        <taxon>Actinomycetes</taxon>
        <taxon>Micrococcales</taxon>
        <taxon>Microbacteriaceae</taxon>
        <taxon>Microbacterium</taxon>
    </lineage>
</organism>
<dbReference type="AlphaFoldDB" id="A0A511AHU5"/>